<keyword evidence="2" id="KW-0238">DNA-binding</keyword>
<keyword evidence="3" id="KW-0804">Transcription</keyword>
<dbReference type="RefSeq" id="WP_182857477.1">
    <property type="nucleotide sequence ID" value="NZ_WMLF01000431.1"/>
</dbReference>
<dbReference type="Proteomes" id="UP000766698">
    <property type="component" value="Unassembled WGS sequence"/>
</dbReference>
<name>A0ABR6ELI5_9ACTN</name>
<dbReference type="CDD" id="cd00090">
    <property type="entry name" value="HTH_ARSR"/>
    <property type="match status" value="1"/>
</dbReference>
<dbReference type="PROSITE" id="PS51118">
    <property type="entry name" value="HTH_HXLR"/>
    <property type="match status" value="1"/>
</dbReference>
<dbReference type="InterPro" id="IPR036390">
    <property type="entry name" value="WH_DNA-bd_sf"/>
</dbReference>
<evidence type="ECO:0000313" key="5">
    <source>
        <dbReference type="EMBL" id="MBB1246205.1"/>
    </source>
</evidence>
<dbReference type="InterPro" id="IPR002577">
    <property type="entry name" value="HTH_HxlR"/>
</dbReference>
<gene>
    <name evidence="5" type="ORF">GL263_21995</name>
</gene>
<dbReference type="EMBL" id="WMLF01000431">
    <property type="protein sequence ID" value="MBB1246205.1"/>
    <property type="molecule type" value="Genomic_DNA"/>
</dbReference>
<evidence type="ECO:0000259" key="4">
    <source>
        <dbReference type="PROSITE" id="PS51118"/>
    </source>
</evidence>
<dbReference type="PANTHER" id="PTHR33204:SF29">
    <property type="entry name" value="TRANSCRIPTIONAL REGULATOR"/>
    <property type="match status" value="1"/>
</dbReference>
<dbReference type="InterPro" id="IPR011991">
    <property type="entry name" value="ArsR-like_HTH"/>
</dbReference>
<dbReference type="Gene3D" id="1.10.10.10">
    <property type="entry name" value="Winged helix-like DNA-binding domain superfamily/Winged helix DNA-binding domain"/>
    <property type="match status" value="1"/>
</dbReference>
<dbReference type="InterPro" id="IPR001845">
    <property type="entry name" value="HTH_ArsR_DNA-bd_dom"/>
</dbReference>
<dbReference type="PANTHER" id="PTHR33204">
    <property type="entry name" value="TRANSCRIPTIONAL REGULATOR, MARR FAMILY"/>
    <property type="match status" value="1"/>
</dbReference>
<evidence type="ECO:0000256" key="1">
    <source>
        <dbReference type="ARBA" id="ARBA00023015"/>
    </source>
</evidence>
<reference evidence="6" key="1">
    <citation type="journal article" date="2020" name="Syst. Appl. Microbiol.">
        <title>Streptomyces alkaliterrae sp. nov., isolated from an alkaline soil, and emended descriptions of Streptomyces alkaliphilus, Streptomyces calidiresistens and Streptomyces durbertensis.</title>
        <authorList>
            <person name="Swiecimska M."/>
            <person name="Golinska P."/>
            <person name="Nouioui I."/>
            <person name="Wypij M."/>
            <person name="Rai M."/>
            <person name="Sangal V."/>
            <person name="Goodfellow M."/>
        </authorList>
    </citation>
    <scope>NUCLEOTIDE SEQUENCE [LARGE SCALE GENOMIC DNA]</scope>
    <source>
        <strain evidence="6">DSM 104538</strain>
    </source>
</reference>
<evidence type="ECO:0000256" key="2">
    <source>
        <dbReference type="ARBA" id="ARBA00023125"/>
    </source>
</evidence>
<organism evidence="5 6">
    <name type="scientific">Streptomyces durbertensis</name>
    <dbReference type="NCBI Taxonomy" id="2448886"/>
    <lineage>
        <taxon>Bacteria</taxon>
        <taxon>Bacillati</taxon>
        <taxon>Actinomycetota</taxon>
        <taxon>Actinomycetes</taxon>
        <taxon>Kitasatosporales</taxon>
        <taxon>Streptomycetaceae</taxon>
        <taxon>Streptomyces</taxon>
    </lineage>
</organism>
<dbReference type="Pfam" id="PF01638">
    <property type="entry name" value="HxlR"/>
    <property type="match status" value="1"/>
</dbReference>
<protein>
    <submittedName>
        <fullName evidence="5">Helix-turn-helix transcriptional regulator</fullName>
    </submittedName>
</protein>
<accession>A0ABR6ELI5</accession>
<dbReference type="InterPro" id="IPR036388">
    <property type="entry name" value="WH-like_DNA-bd_sf"/>
</dbReference>
<evidence type="ECO:0000313" key="6">
    <source>
        <dbReference type="Proteomes" id="UP000766698"/>
    </source>
</evidence>
<sequence length="109" mass="12209">MAEQRFQCGLDAAMHVISGKWKVLILWALDEHGTCRFGELRRVVGASEKVLTQHLRELERDGIVRRAVVVAEPPRVVEYSLTEEGHHLNEALGPLGDWGRRRMAPAATG</sequence>
<comment type="caution">
    <text evidence="5">The sequence shown here is derived from an EMBL/GenBank/DDBJ whole genome shotgun (WGS) entry which is preliminary data.</text>
</comment>
<evidence type="ECO:0000256" key="3">
    <source>
        <dbReference type="ARBA" id="ARBA00023163"/>
    </source>
</evidence>
<dbReference type="SUPFAM" id="SSF46785">
    <property type="entry name" value="Winged helix' DNA-binding domain"/>
    <property type="match status" value="1"/>
</dbReference>
<keyword evidence="1" id="KW-0805">Transcription regulation</keyword>
<feature type="domain" description="HTH hxlR-type" evidence="4">
    <location>
        <begin position="8"/>
        <end position="107"/>
    </location>
</feature>
<dbReference type="SMART" id="SM00418">
    <property type="entry name" value="HTH_ARSR"/>
    <property type="match status" value="1"/>
</dbReference>
<proteinExistence type="predicted"/>
<keyword evidence="6" id="KW-1185">Reference proteome</keyword>